<reference evidence="9" key="1">
    <citation type="submission" date="2022-01" db="EMBL/GenBank/DDBJ databases">
        <authorList>
            <person name="King R."/>
        </authorList>
    </citation>
    <scope>NUCLEOTIDE SEQUENCE</scope>
</reference>
<evidence type="ECO:0000256" key="3">
    <source>
        <dbReference type="ARBA" id="ARBA00022750"/>
    </source>
</evidence>
<dbReference type="GO" id="GO:0005764">
    <property type="term" value="C:lysosome"/>
    <property type="evidence" value="ECO:0007669"/>
    <property type="project" value="TreeGrafter"/>
</dbReference>
<gene>
    <name evidence="9" type="ORF">CEUTPL_LOCUS6806</name>
</gene>
<comment type="similarity">
    <text evidence="1">Belongs to the peptidase A1 family.</text>
</comment>
<evidence type="ECO:0000256" key="5">
    <source>
        <dbReference type="PIRSR" id="PIRSR601461-1"/>
    </source>
</evidence>
<evidence type="ECO:0000259" key="8">
    <source>
        <dbReference type="Pfam" id="PF00026"/>
    </source>
</evidence>
<keyword evidence="7" id="KW-0732">Signal</keyword>
<sequence length="425" mass="48086">MIPKLIISISLVYLISPVICYIDIRADGDDSDNGSFNIRLNRQKTAFEQHLNNAHILKKHNIDFYSLYKKHHHKANNRTNDSIALYRYIDNEFYGKIVIGHPGQTLNVAFDTAWSLSWVLSSECSGSFSLTNIGCLFHNTYNHKRSSEYRPDGRKIVVPDGNSELSGYFSFDNISIAHSNVTDFSFVEMTKVPFNLLFSKIDGVLGLGLQNDAYKPFFYTLLDQGKIKEPIFTVYLNRDKQSDHGGNVIMGFIEMRHVHSRKGPNNETIYDPIKYMPVKPGYLWQFDLDSVYIANASGPIIRFCTSGKCNAITDTSSNNILGPPADIEAIHAAMEAKPFYLNRSTVNCDTINKLPVINFTIGGQDFMLKGRDYTVKLSYLSITICLSAFVPHDYTDFWVLGGAFLSEYYTIYNVQDKRIGIVKAA</sequence>
<feature type="disulfide bond" evidence="6">
    <location>
        <begin position="124"/>
        <end position="135"/>
    </location>
</feature>
<evidence type="ECO:0000256" key="1">
    <source>
        <dbReference type="ARBA" id="ARBA00007447"/>
    </source>
</evidence>
<keyword evidence="10" id="KW-1185">Reference proteome</keyword>
<dbReference type="OrthoDB" id="771136at2759"/>
<dbReference type="EMBL" id="OU892279">
    <property type="protein sequence ID" value="CAG9766218.1"/>
    <property type="molecule type" value="Genomic_DNA"/>
</dbReference>
<dbReference type="SUPFAM" id="SSF50630">
    <property type="entry name" value="Acid proteases"/>
    <property type="match status" value="1"/>
</dbReference>
<evidence type="ECO:0000256" key="6">
    <source>
        <dbReference type="PIRSR" id="PIRSR601461-2"/>
    </source>
</evidence>
<dbReference type="InterPro" id="IPR021109">
    <property type="entry name" value="Peptidase_aspartic_dom_sf"/>
</dbReference>
<dbReference type="PANTHER" id="PTHR47966:SF51">
    <property type="entry name" value="BETA-SITE APP-CLEAVING ENZYME, ISOFORM A-RELATED"/>
    <property type="match status" value="1"/>
</dbReference>
<dbReference type="AlphaFoldDB" id="A0A9N9MMN7"/>
<feature type="disulfide bond" evidence="6">
    <location>
        <begin position="348"/>
        <end position="385"/>
    </location>
</feature>
<keyword evidence="6" id="KW-1015">Disulfide bond</keyword>
<dbReference type="Proteomes" id="UP001152799">
    <property type="component" value="Chromosome 3"/>
</dbReference>
<keyword evidence="2" id="KW-0645">Protease</keyword>
<feature type="signal peptide" evidence="7">
    <location>
        <begin position="1"/>
        <end position="20"/>
    </location>
</feature>
<protein>
    <recommendedName>
        <fullName evidence="8">Peptidase A1 domain-containing protein</fullName>
    </recommendedName>
</protein>
<name>A0A9N9MMN7_9CUCU</name>
<evidence type="ECO:0000256" key="7">
    <source>
        <dbReference type="SAM" id="SignalP"/>
    </source>
</evidence>
<feature type="domain" description="Peptidase A1" evidence="8">
    <location>
        <begin position="92"/>
        <end position="423"/>
    </location>
</feature>
<keyword evidence="3" id="KW-0064">Aspartyl protease</keyword>
<dbReference type="PANTHER" id="PTHR47966">
    <property type="entry name" value="BETA-SITE APP-CLEAVING ENZYME, ISOFORM A-RELATED"/>
    <property type="match status" value="1"/>
</dbReference>
<dbReference type="Gene3D" id="2.40.70.10">
    <property type="entry name" value="Acid Proteases"/>
    <property type="match status" value="2"/>
</dbReference>
<evidence type="ECO:0000313" key="10">
    <source>
        <dbReference type="Proteomes" id="UP001152799"/>
    </source>
</evidence>
<organism evidence="9 10">
    <name type="scientific">Ceutorhynchus assimilis</name>
    <name type="common">cabbage seed weevil</name>
    <dbReference type="NCBI Taxonomy" id="467358"/>
    <lineage>
        <taxon>Eukaryota</taxon>
        <taxon>Metazoa</taxon>
        <taxon>Ecdysozoa</taxon>
        <taxon>Arthropoda</taxon>
        <taxon>Hexapoda</taxon>
        <taxon>Insecta</taxon>
        <taxon>Pterygota</taxon>
        <taxon>Neoptera</taxon>
        <taxon>Endopterygota</taxon>
        <taxon>Coleoptera</taxon>
        <taxon>Polyphaga</taxon>
        <taxon>Cucujiformia</taxon>
        <taxon>Curculionidae</taxon>
        <taxon>Ceutorhynchinae</taxon>
        <taxon>Ceutorhynchus</taxon>
    </lineage>
</organism>
<evidence type="ECO:0000256" key="2">
    <source>
        <dbReference type="ARBA" id="ARBA00022670"/>
    </source>
</evidence>
<dbReference type="GO" id="GO:0006508">
    <property type="term" value="P:proteolysis"/>
    <property type="evidence" value="ECO:0007669"/>
    <property type="project" value="UniProtKB-KW"/>
</dbReference>
<dbReference type="InterPro" id="IPR001461">
    <property type="entry name" value="Aspartic_peptidase_A1"/>
</dbReference>
<feature type="active site" evidence="5">
    <location>
        <position position="111"/>
    </location>
</feature>
<dbReference type="InterPro" id="IPR033121">
    <property type="entry name" value="PEPTIDASE_A1"/>
</dbReference>
<accession>A0A9N9MMN7</accession>
<dbReference type="PRINTS" id="PR00792">
    <property type="entry name" value="PEPSIN"/>
</dbReference>
<feature type="active site" evidence="5">
    <location>
        <position position="314"/>
    </location>
</feature>
<dbReference type="Pfam" id="PF00026">
    <property type="entry name" value="Asp"/>
    <property type="match status" value="1"/>
</dbReference>
<proteinExistence type="inferred from homology"/>
<evidence type="ECO:0000256" key="4">
    <source>
        <dbReference type="ARBA" id="ARBA00022801"/>
    </source>
</evidence>
<keyword evidence="4" id="KW-0378">Hydrolase</keyword>
<evidence type="ECO:0000313" key="9">
    <source>
        <dbReference type="EMBL" id="CAG9766218.1"/>
    </source>
</evidence>
<dbReference type="FunFam" id="2.40.70.10:FF:000115">
    <property type="entry name" value="Lysosomal aspartic protease"/>
    <property type="match status" value="1"/>
</dbReference>
<dbReference type="GO" id="GO:0004190">
    <property type="term" value="F:aspartic-type endopeptidase activity"/>
    <property type="evidence" value="ECO:0007669"/>
    <property type="project" value="UniProtKB-KW"/>
</dbReference>
<feature type="chain" id="PRO_5040359877" description="Peptidase A1 domain-containing protein" evidence="7">
    <location>
        <begin position="21"/>
        <end position="425"/>
    </location>
</feature>